<evidence type="ECO:0008006" key="3">
    <source>
        <dbReference type="Google" id="ProtNLM"/>
    </source>
</evidence>
<accession>A0ABS6B074</accession>
<keyword evidence="2" id="KW-1185">Reference proteome</keyword>
<sequence>MSGRGSTHPGAPAAVPSGHYNPPPAVAALAPAGLVVNFLGEDGRSGVFRLGTLPLPGWHEAAAAAFAARTGPAGTRRTLASARGGWQVLGHLLRSLAELDCPPATPAELTAIQLDAYMRRRVRETGPWQWDQLNELRALLRVPPLGDQLDGRVLDYLSQRVRKIYEIPAARRTGYSEGEFTRIVEAARADVASIRDRIDAGERLLAAWVHDRSAVPGADAELAAQLTAIAAAGLIPVVAGIGAPAQRRARIALAQRMFVTRADREALMVLLVAVTGRNSETLKELPAEHRILGDGAAVEVRIAKRRRGRQAWHDTVTWEIGPPHRELHTPGGLYLLLHRLMARSRAVSGSITIWSVWRNAFRGFGGPHEHADPFAAELAGSLSLNLWAAEHGLTTDSAGEGDEGDALPVRLPLIRTAVEVRRTRALGGHLPSAARSNTTNVLFANYLRGDATARAWAEDVIGEAVEDAEQAALAAHRSHLAETGHTSLHIDSTEKASLDAQHGAWTACTDPESHPATGRPCRSVSYLDCFHCGNCLITTGHLPAIMALTEELAERRTRLGEHDWWQRYGPVWAAIRRDILPKFTPAQLDCAATTKPGDALLELAEDPWEHP</sequence>
<organism evidence="1 2">
    <name type="scientific">Nocardia albiluteola</name>
    <dbReference type="NCBI Taxonomy" id="2842303"/>
    <lineage>
        <taxon>Bacteria</taxon>
        <taxon>Bacillati</taxon>
        <taxon>Actinomycetota</taxon>
        <taxon>Actinomycetes</taxon>
        <taxon>Mycobacteriales</taxon>
        <taxon>Nocardiaceae</taxon>
        <taxon>Nocardia</taxon>
    </lineage>
</organism>
<dbReference type="EMBL" id="JAHKNI010000005">
    <property type="protein sequence ID" value="MBU3063165.1"/>
    <property type="molecule type" value="Genomic_DNA"/>
</dbReference>
<comment type="caution">
    <text evidence="1">The sequence shown here is derived from an EMBL/GenBank/DDBJ whole genome shotgun (WGS) entry which is preliminary data.</text>
</comment>
<proteinExistence type="predicted"/>
<name>A0ABS6B074_9NOCA</name>
<protein>
    <recommendedName>
        <fullName evidence="3">Integrase</fullName>
    </recommendedName>
</protein>
<dbReference type="Proteomes" id="UP000733379">
    <property type="component" value="Unassembled WGS sequence"/>
</dbReference>
<evidence type="ECO:0000313" key="1">
    <source>
        <dbReference type="EMBL" id="MBU3063165.1"/>
    </source>
</evidence>
<gene>
    <name evidence="1" type="ORF">KO481_16715</name>
</gene>
<dbReference type="RefSeq" id="WP_215918083.1">
    <property type="nucleotide sequence ID" value="NZ_JAHKNI010000005.1"/>
</dbReference>
<reference evidence="1 2" key="1">
    <citation type="submission" date="2021-06" db="EMBL/GenBank/DDBJ databases">
        <title>Actinomycetes sequencing.</title>
        <authorList>
            <person name="Shan Q."/>
        </authorList>
    </citation>
    <scope>NUCLEOTIDE SEQUENCE [LARGE SCALE GENOMIC DNA]</scope>
    <source>
        <strain evidence="1 2">NEAU-G5</strain>
    </source>
</reference>
<evidence type="ECO:0000313" key="2">
    <source>
        <dbReference type="Proteomes" id="UP000733379"/>
    </source>
</evidence>